<name>A0A6U5A3R1_HEMAN</name>
<organism evidence="1">
    <name type="scientific">Hemiselmis andersenii</name>
    <name type="common">Cryptophyte alga</name>
    <dbReference type="NCBI Taxonomy" id="464988"/>
    <lineage>
        <taxon>Eukaryota</taxon>
        <taxon>Cryptophyceae</taxon>
        <taxon>Cryptomonadales</taxon>
        <taxon>Hemiselmidaceae</taxon>
        <taxon>Hemiselmis</taxon>
    </lineage>
</organism>
<dbReference type="AlphaFoldDB" id="A0A6U5A3R1"/>
<evidence type="ECO:0000313" key="2">
    <source>
        <dbReference type="EMBL" id="CAD8973262.1"/>
    </source>
</evidence>
<sequence>MSKPLVHHVYGKKFYGRQTCGNHESTGGHELYPGLRVCLYEEYVASTFERNPKHGAVRQVGLLGGTVKALKPGGFAADVEWDNGQRGTYFKAVLWTGGEVPKKTTSEFQPTVREVKKEDKSLGAQLQKSLAQFTSFLGVTPQE</sequence>
<dbReference type="EMBL" id="HBFK01037997">
    <property type="protein sequence ID" value="CAD8756519.1"/>
    <property type="molecule type" value="Transcribed_RNA"/>
</dbReference>
<protein>
    <submittedName>
        <fullName evidence="1">Uncharacterized protein</fullName>
    </submittedName>
</protein>
<dbReference type="EMBL" id="HBFX01040262">
    <property type="protein sequence ID" value="CAD8973262.1"/>
    <property type="molecule type" value="Transcribed_RNA"/>
</dbReference>
<evidence type="ECO:0000313" key="1">
    <source>
        <dbReference type="EMBL" id="CAD8756519.1"/>
    </source>
</evidence>
<proteinExistence type="predicted"/>
<reference evidence="1" key="1">
    <citation type="submission" date="2021-01" db="EMBL/GenBank/DDBJ databases">
        <authorList>
            <person name="Corre E."/>
            <person name="Pelletier E."/>
            <person name="Niang G."/>
            <person name="Scheremetjew M."/>
            <person name="Finn R."/>
            <person name="Kale V."/>
            <person name="Holt S."/>
            <person name="Cochrane G."/>
            <person name="Meng A."/>
            <person name="Brown T."/>
            <person name="Cohen L."/>
        </authorList>
    </citation>
    <scope>NUCLEOTIDE SEQUENCE</scope>
    <source>
        <strain evidence="1">CCMP441</strain>
        <strain evidence="2">CCMP644</strain>
    </source>
</reference>
<accession>A0A6U5A3R1</accession>
<gene>
    <name evidence="2" type="ORF">HAND00432_LOCUS24263</name>
    <name evidence="1" type="ORF">HAND1043_LOCUS23028</name>
</gene>